<gene>
    <name evidence="2" type="ORF">LMG28138_04858</name>
</gene>
<keyword evidence="1" id="KW-0472">Membrane</keyword>
<protein>
    <submittedName>
        <fullName evidence="2">Uncharacterized protein</fullName>
    </submittedName>
</protein>
<feature type="transmembrane region" description="Helical" evidence="1">
    <location>
        <begin position="219"/>
        <end position="242"/>
    </location>
</feature>
<name>A0A6S7BJ04_9BURK</name>
<dbReference type="EMBL" id="CADIKM010000038">
    <property type="protein sequence ID" value="CAB3800586.1"/>
    <property type="molecule type" value="Genomic_DNA"/>
</dbReference>
<evidence type="ECO:0000313" key="3">
    <source>
        <dbReference type="Proteomes" id="UP000494115"/>
    </source>
</evidence>
<organism evidence="2 3">
    <name type="scientific">Pararobbsia alpina</name>
    <dbReference type="NCBI Taxonomy" id="621374"/>
    <lineage>
        <taxon>Bacteria</taxon>
        <taxon>Pseudomonadati</taxon>
        <taxon>Pseudomonadota</taxon>
        <taxon>Betaproteobacteria</taxon>
        <taxon>Burkholderiales</taxon>
        <taxon>Burkholderiaceae</taxon>
        <taxon>Pararobbsia</taxon>
    </lineage>
</organism>
<dbReference type="Proteomes" id="UP000494115">
    <property type="component" value="Unassembled WGS sequence"/>
</dbReference>
<proteinExistence type="predicted"/>
<accession>A0A6S7BJ04</accession>
<keyword evidence="1" id="KW-0812">Transmembrane</keyword>
<sequence length="392" mass="42992">MGAILSLRDRVSGAWSWLKSPGVMAVVTFFSIALAVYLGFFFERRPSLVATVNSMSPVFDVVKPVGGLDISYAGVNLREAKKSLWSVDLTLRNEGNSDIRLDDFDPHSPVRIVVNSGQVVNKPTLTTSNRYLADNVRLITENSDVAITPAIIDADDSININILVMGAEGVRPVIYVTGKIAGMKAIPLRTVDSSTDGKSVWRKVFGADAIWIQFLRLPVYFFGFFALLGILAVLGFAITAPFDRIKERRKREVRAEEIKKIRLANTLDQKANALAEEYIENGDSSIAAIAHETSIAYAKSCVYDAMSNSGVADLTDKTRLSVGPILQKWALDRFSKLGLVGLKDGEPVGISELNQALDTFCALIGRDRTDLQTKHGREVQYPPFANFDSTTP</sequence>
<feature type="transmembrane region" description="Helical" evidence="1">
    <location>
        <begin position="21"/>
        <end position="42"/>
    </location>
</feature>
<evidence type="ECO:0000256" key="1">
    <source>
        <dbReference type="SAM" id="Phobius"/>
    </source>
</evidence>
<reference evidence="2 3" key="1">
    <citation type="submission" date="2020-04" db="EMBL/GenBank/DDBJ databases">
        <authorList>
            <person name="De Canck E."/>
        </authorList>
    </citation>
    <scope>NUCLEOTIDE SEQUENCE [LARGE SCALE GENOMIC DNA]</scope>
    <source>
        <strain evidence="2 3">LMG 28138</strain>
    </source>
</reference>
<evidence type="ECO:0000313" key="2">
    <source>
        <dbReference type="EMBL" id="CAB3800586.1"/>
    </source>
</evidence>
<keyword evidence="1" id="KW-1133">Transmembrane helix</keyword>
<keyword evidence="3" id="KW-1185">Reference proteome</keyword>
<dbReference type="AlphaFoldDB" id="A0A6S7BJ04"/>